<keyword evidence="2" id="KW-1185">Reference proteome</keyword>
<protein>
    <submittedName>
        <fullName evidence="1">15780_t:CDS:1</fullName>
    </submittedName>
</protein>
<name>A0ACA9R8L0_9GLOM</name>
<organism evidence="1 2">
    <name type="scientific">Cetraspora pellucida</name>
    <dbReference type="NCBI Taxonomy" id="1433469"/>
    <lineage>
        <taxon>Eukaryota</taxon>
        <taxon>Fungi</taxon>
        <taxon>Fungi incertae sedis</taxon>
        <taxon>Mucoromycota</taxon>
        <taxon>Glomeromycotina</taxon>
        <taxon>Glomeromycetes</taxon>
        <taxon>Diversisporales</taxon>
        <taxon>Gigasporaceae</taxon>
        <taxon>Cetraspora</taxon>
    </lineage>
</organism>
<comment type="caution">
    <text evidence="1">The sequence shown here is derived from an EMBL/GenBank/DDBJ whole genome shotgun (WGS) entry which is preliminary data.</text>
</comment>
<sequence length="223" mass="25821">QQSKEFHSNIRQYNAAHAFTLLGVTIDKSVLSGRAPYCFRIHDKLHHLSGFLLSNSALHADYAQLYIHDPDFAHQIRIERNNNLCAQTMWEIQQILQENHLFYPKYLQAHEILSRACNDGASETDLSVYLYFDTTTDRRRYNLPTSNKVAVILPGDGSVPERMRDIVLRLHEVNECGQCIEDQSNAPSLTQMDFYSFHLFLRHTEFSTILRGEKLLQEFISCS</sequence>
<feature type="non-terminal residue" evidence="1">
    <location>
        <position position="1"/>
    </location>
</feature>
<feature type="non-terminal residue" evidence="1">
    <location>
        <position position="223"/>
    </location>
</feature>
<proteinExistence type="predicted"/>
<accession>A0ACA9R8L0</accession>
<gene>
    <name evidence="1" type="ORF">SPELUC_LOCUS16436</name>
</gene>
<dbReference type="Proteomes" id="UP000789366">
    <property type="component" value="Unassembled WGS sequence"/>
</dbReference>
<evidence type="ECO:0000313" key="1">
    <source>
        <dbReference type="EMBL" id="CAG8781343.1"/>
    </source>
</evidence>
<evidence type="ECO:0000313" key="2">
    <source>
        <dbReference type="Proteomes" id="UP000789366"/>
    </source>
</evidence>
<reference evidence="1" key="1">
    <citation type="submission" date="2021-06" db="EMBL/GenBank/DDBJ databases">
        <authorList>
            <person name="Kallberg Y."/>
            <person name="Tangrot J."/>
            <person name="Rosling A."/>
        </authorList>
    </citation>
    <scope>NUCLEOTIDE SEQUENCE</scope>
    <source>
        <strain evidence="1">28 12/20/2015</strain>
    </source>
</reference>
<dbReference type="EMBL" id="CAJVPW010060879">
    <property type="protein sequence ID" value="CAG8781343.1"/>
    <property type="molecule type" value="Genomic_DNA"/>
</dbReference>